<evidence type="ECO:0000313" key="4">
    <source>
        <dbReference type="Proteomes" id="UP000466794"/>
    </source>
</evidence>
<feature type="region of interest" description="Disordered" evidence="1">
    <location>
        <begin position="80"/>
        <end position="111"/>
    </location>
</feature>
<dbReference type="Proteomes" id="UP000466794">
    <property type="component" value="Unassembled WGS sequence"/>
</dbReference>
<organism evidence="3 4">
    <name type="scientific">Nocardia terrae</name>
    <dbReference type="NCBI Taxonomy" id="2675851"/>
    <lineage>
        <taxon>Bacteria</taxon>
        <taxon>Bacillati</taxon>
        <taxon>Actinomycetota</taxon>
        <taxon>Actinomycetes</taxon>
        <taxon>Mycobacteriales</taxon>
        <taxon>Nocardiaceae</taxon>
        <taxon>Nocardia</taxon>
    </lineage>
</organism>
<dbReference type="AlphaFoldDB" id="A0A7K1V6K6"/>
<dbReference type="InterPro" id="IPR021741">
    <property type="entry name" value="DUF3311"/>
</dbReference>
<feature type="compositionally biased region" description="Low complexity" evidence="1">
    <location>
        <begin position="86"/>
        <end position="99"/>
    </location>
</feature>
<sequence>MSDPASPAVPLRRRGPALLLLALPGALYCSAPVVANRIEPRILGIPFLIAYLIAVTILTGPLIWLVARFDPAYRSGAPEFIPADPSAASGESPESSTPGITRPNGEAEDPR</sequence>
<dbReference type="RefSeq" id="WP_157391836.1">
    <property type="nucleotide sequence ID" value="NZ_WRPP01000008.1"/>
</dbReference>
<keyword evidence="2" id="KW-1133">Transmembrane helix</keyword>
<comment type="caution">
    <text evidence="3">The sequence shown here is derived from an EMBL/GenBank/DDBJ whole genome shotgun (WGS) entry which is preliminary data.</text>
</comment>
<evidence type="ECO:0000256" key="1">
    <source>
        <dbReference type="SAM" id="MobiDB-lite"/>
    </source>
</evidence>
<dbReference type="EMBL" id="WRPP01000008">
    <property type="protein sequence ID" value="MVU82275.1"/>
    <property type="molecule type" value="Genomic_DNA"/>
</dbReference>
<gene>
    <name evidence="3" type="ORF">GPX89_34190</name>
</gene>
<keyword evidence="2" id="KW-0472">Membrane</keyword>
<protein>
    <submittedName>
        <fullName evidence="3">DUF3311 domain-containing protein</fullName>
    </submittedName>
</protein>
<proteinExistence type="predicted"/>
<evidence type="ECO:0000256" key="2">
    <source>
        <dbReference type="SAM" id="Phobius"/>
    </source>
</evidence>
<reference evidence="3 4" key="1">
    <citation type="submission" date="2019-12" db="EMBL/GenBank/DDBJ databases">
        <title>Nocardia sp. nov. ET3-3 isolated from soil.</title>
        <authorList>
            <person name="Kanchanasin P."/>
            <person name="Tanasupawat S."/>
            <person name="Yuki M."/>
            <person name="Kudo T."/>
        </authorList>
    </citation>
    <scope>NUCLEOTIDE SEQUENCE [LARGE SCALE GENOMIC DNA]</scope>
    <source>
        <strain evidence="3 4">ET3-3</strain>
    </source>
</reference>
<keyword evidence="4" id="KW-1185">Reference proteome</keyword>
<evidence type="ECO:0000313" key="3">
    <source>
        <dbReference type="EMBL" id="MVU82275.1"/>
    </source>
</evidence>
<dbReference type="Pfam" id="PF11755">
    <property type="entry name" value="DUF3311"/>
    <property type="match status" value="1"/>
</dbReference>
<accession>A0A7K1V6K6</accession>
<keyword evidence="2" id="KW-0812">Transmembrane</keyword>
<feature type="transmembrane region" description="Helical" evidence="2">
    <location>
        <begin position="45"/>
        <end position="67"/>
    </location>
</feature>
<name>A0A7K1V6K6_9NOCA</name>